<evidence type="ECO:0000256" key="3">
    <source>
        <dbReference type="ARBA" id="ARBA00022525"/>
    </source>
</evidence>
<keyword evidence="6" id="KW-1015">Disulfide bond</keyword>
<evidence type="ECO:0000313" key="8">
    <source>
        <dbReference type="Proteomes" id="UP000515140"/>
    </source>
</evidence>
<evidence type="ECO:0000256" key="6">
    <source>
        <dbReference type="ARBA" id="ARBA00023157"/>
    </source>
</evidence>
<keyword evidence="8" id="KW-1185">Reference proteome</keyword>
<dbReference type="AlphaFoldDB" id="A0A6P5JJQ3"/>
<dbReference type="GO" id="GO:0042742">
    <property type="term" value="P:defense response to bacterium"/>
    <property type="evidence" value="ECO:0007669"/>
    <property type="project" value="TreeGrafter"/>
</dbReference>
<keyword evidence="3" id="KW-0964">Secreted</keyword>
<dbReference type="InParanoid" id="A0A6P5JJQ3"/>
<dbReference type="InterPro" id="IPR010500">
    <property type="entry name" value="Hepcidin"/>
</dbReference>
<evidence type="ECO:0000256" key="7">
    <source>
        <dbReference type="SAM" id="SignalP"/>
    </source>
</evidence>
<sequence length="83" mass="9349">MALTTQIQTTCLFFLLLSNFVCPSVIPSKTQDLEQTPLQAAAPAHNDLMPLLQRTKRFDSHFPICSYCCNCCRNTKCGFCCRV</sequence>
<dbReference type="KEGG" id="pcw:110201960"/>
<name>A0A6P5JJQ3_PHACI</name>
<evidence type="ECO:0000256" key="4">
    <source>
        <dbReference type="ARBA" id="ARBA00022702"/>
    </source>
</evidence>
<reference evidence="9" key="1">
    <citation type="submission" date="2025-08" db="UniProtKB">
        <authorList>
            <consortium name="RefSeq"/>
        </authorList>
    </citation>
    <scope>IDENTIFICATION</scope>
    <source>
        <tissue evidence="9">Spleen</tissue>
    </source>
</reference>
<dbReference type="PANTHER" id="PTHR16877:SF0">
    <property type="entry name" value="HEPCIDIN"/>
    <property type="match status" value="1"/>
</dbReference>
<evidence type="ECO:0000256" key="1">
    <source>
        <dbReference type="ARBA" id="ARBA00004613"/>
    </source>
</evidence>
<dbReference type="FunCoup" id="A0A6P5JJQ3">
    <property type="interactions" value="275"/>
</dbReference>
<organism evidence="8 9">
    <name type="scientific">Phascolarctos cinereus</name>
    <name type="common">Koala</name>
    <dbReference type="NCBI Taxonomy" id="38626"/>
    <lineage>
        <taxon>Eukaryota</taxon>
        <taxon>Metazoa</taxon>
        <taxon>Chordata</taxon>
        <taxon>Craniata</taxon>
        <taxon>Vertebrata</taxon>
        <taxon>Euteleostomi</taxon>
        <taxon>Mammalia</taxon>
        <taxon>Metatheria</taxon>
        <taxon>Diprotodontia</taxon>
        <taxon>Phascolarctidae</taxon>
        <taxon>Phascolarctos</taxon>
    </lineage>
</organism>
<dbReference type="GO" id="GO:0006879">
    <property type="term" value="P:intracellular iron ion homeostasis"/>
    <property type="evidence" value="ECO:0007669"/>
    <property type="project" value="InterPro"/>
</dbReference>
<feature type="signal peptide" evidence="7">
    <location>
        <begin position="1"/>
        <end position="23"/>
    </location>
</feature>
<dbReference type="Pfam" id="PF06446">
    <property type="entry name" value="Hepcidin"/>
    <property type="match status" value="1"/>
</dbReference>
<proteinExistence type="inferred from homology"/>
<dbReference type="Proteomes" id="UP000515140">
    <property type="component" value="Unplaced"/>
</dbReference>
<dbReference type="GeneID" id="110201960"/>
<evidence type="ECO:0000256" key="5">
    <source>
        <dbReference type="ARBA" id="ARBA00022729"/>
    </source>
</evidence>
<dbReference type="GO" id="GO:0005179">
    <property type="term" value="F:hormone activity"/>
    <property type="evidence" value="ECO:0007669"/>
    <property type="project" value="UniProtKB-KW"/>
</dbReference>
<dbReference type="CTD" id="57817"/>
<comment type="similarity">
    <text evidence="2">Belongs to the hepcidin family.</text>
</comment>
<feature type="chain" id="PRO_5027744564" evidence="7">
    <location>
        <begin position="24"/>
        <end position="83"/>
    </location>
</feature>
<evidence type="ECO:0000313" key="9">
    <source>
        <dbReference type="RefSeq" id="XP_020833548.1"/>
    </source>
</evidence>
<dbReference type="RefSeq" id="XP_020833548.1">
    <property type="nucleotide sequence ID" value="XM_020977889.1"/>
</dbReference>
<comment type="subcellular location">
    <subcellularLocation>
        <location evidence="1">Secreted</location>
    </subcellularLocation>
</comment>
<dbReference type="GO" id="GO:0034760">
    <property type="term" value="P:negative regulation of iron ion transmembrane transport"/>
    <property type="evidence" value="ECO:0007669"/>
    <property type="project" value="TreeGrafter"/>
</dbReference>
<evidence type="ECO:0000256" key="2">
    <source>
        <dbReference type="ARBA" id="ARBA00008022"/>
    </source>
</evidence>
<keyword evidence="4" id="KW-0372">Hormone</keyword>
<accession>A0A6P5JJQ3</accession>
<dbReference type="PANTHER" id="PTHR16877">
    <property type="entry name" value="HEPCIDIN"/>
    <property type="match status" value="1"/>
</dbReference>
<gene>
    <name evidence="9" type="primary">HAMP</name>
</gene>
<protein>
    <submittedName>
        <fullName evidence="9">Hepcidin</fullName>
    </submittedName>
</protein>
<keyword evidence="5 7" id="KW-0732">Signal</keyword>
<dbReference type="GO" id="GO:0005615">
    <property type="term" value="C:extracellular space"/>
    <property type="evidence" value="ECO:0007669"/>
    <property type="project" value="TreeGrafter"/>
</dbReference>